<gene>
    <name evidence="2" type="ORF">AK812_SmicGene1602</name>
</gene>
<organism evidence="2 3">
    <name type="scientific">Symbiodinium microadriaticum</name>
    <name type="common">Dinoflagellate</name>
    <name type="synonym">Zooxanthella microadriatica</name>
    <dbReference type="NCBI Taxonomy" id="2951"/>
    <lineage>
        <taxon>Eukaryota</taxon>
        <taxon>Sar</taxon>
        <taxon>Alveolata</taxon>
        <taxon>Dinophyceae</taxon>
        <taxon>Suessiales</taxon>
        <taxon>Symbiodiniaceae</taxon>
        <taxon>Symbiodinium</taxon>
    </lineage>
</organism>
<feature type="compositionally biased region" description="Pro residues" evidence="1">
    <location>
        <begin position="160"/>
        <end position="173"/>
    </location>
</feature>
<feature type="region of interest" description="Disordered" evidence="1">
    <location>
        <begin position="1"/>
        <end position="28"/>
    </location>
</feature>
<evidence type="ECO:0000256" key="1">
    <source>
        <dbReference type="SAM" id="MobiDB-lite"/>
    </source>
</evidence>
<reference evidence="2 3" key="1">
    <citation type="submission" date="2016-02" db="EMBL/GenBank/DDBJ databases">
        <title>Genome analysis of coral dinoflagellate symbionts highlights evolutionary adaptations to a symbiotic lifestyle.</title>
        <authorList>
            <person name="Aranda M."/>
            <person name="Li Y."/>
            <person name="Liew Y.J."/>
            <person name="Baumgarten S."/>
            <person name="Simakov O."/>
            <person name="Wilson M."/>
            <person name="Piel J."/>
            <person name="Ashoor H."/>
            <person name="Bougouffa S."/>
            <person name="Bajic V.B."/>
            <person name="Ryu T."/>
            <person name="Ravasi T."/>
            <person name="Bayer T."/>
            <person name="Micklem G."/>
            <person name="Kim H."/>
            <person name="Bhak J."/>
            <person name="Lajeunesse T.C."/>
            <person name="Voolstra C.R."/>
        </authorList>
    </citation>
    <scope>NUCLEOTIDE SEQUENCE [LARGE SCALE GENOMIC DNA]</scope>
    <source>
        <strain evidence="2 3">CCMP2467</strain>
    </source>
</reference>
<name>A0A1Q9F3L1_SYMMI</name>
<evidence type="ECO:0000313" key="3">
    <source>
        <dbReference type="Proteomes" id="UP000186817"/>
    </source>
</evidence>
<dbReference type="AlphaFoldDB" id="A0A1Q9F3L1"/>
<comment type="caution">
    <text evidence="2">The sequence shown here is derived from an EMBL/GenBank/DDBJ whole genome shotgun (WGS) entry which is preliminary data.</text>
</comment>
<feature type="region of interest" description="Disordered" evidence="1">
    <location>
        <begin position="152"/>
        <end position="176"/>
    </location>
</feature>
<protein>
    <submittedName>
        <fullName evidence="2">Uncharacterized protein</fullName>
    </submittedName>
</protein>
<sequence length="236" mass="25845">MESAMAQVLQLEEEKAPQTQAKSQPPKKPVENAVAAVIQGALFQVILTVEHDKNQELADMVAGKYCRESTHHKKDVFKRLVESDKDKEKDAAPTASMFLYFWDVEEEGGEEEDGGCGLSGVVGDEVLLQNRSTADFPPPDHWIVVATGDEDADLKASPSKAPPMRPAAQPPPDLGLEELSSEHAELKRWLSALDGHKGALLTYFDVLVSEFDGDLSILKNVKTEPPEGRNDYGTYG</sequence>
<proteinExistence type="predicted"/>
<dbReference type="Proteomes" id="UP000186817">
    <property type="component" value="Unassembled WGS sequence"/>
</dbReference>
<keyword evidence="3" id="KW-1185">Reference proteome</keyword>
<accession>A0A1Q9F3L1</accession>
<evidence type="ECO:0000313" key="2">
    <source>
        <dbReference type="EMBL" id="OLQ14257.1"/>
    </source>
</evidence>
<dbReference type="EMBL" id="LSRX01000017">
    <property type="protein sequence ID" value="OLQ14257.1"/>
    <property type="molecule type" value="Genomic_DNA"/>
</dbReference>